<protein>
    <submittedName>
        <fullName evidence="5">Aldehyde dehydrogenase family protein</fullName>
    </submittedName>
</protein>
<dbReference type="PROSITE" id="PS00070">
    <property type="entry name" value="ALDEHYDE_DEHYDR_CYS"/>
    <property type="match status" value="1"/>
</dbReference>
<sequence>MLDFDPDSVPLLSGHFIDGALVTGEGEGLEVRRASDGKIYAQVPLASAAIVDRAVASADMAFRSSGWTTCAPRERARLLRRWADLIDQHRDELARLESVGSTRLISETHAGDVPATAETIRFFAELADKVGGEVAATQSDLVGLVIREPIGVVAAISPWNFPLSLSAWKIAPALAAGNAVVLKPSELTPFSVMRLAELAIEAGLPPGIFNIVQGDGPVTGDALCRHPLVGKITFTGSSRTGAQIMATSAMTGIKPVTLELGGKSPQVVFSDVPDRDKLARLIARSFLGNAGQVCVAGSRLVVQRTIADELVERIAALAAEVKPGPTWRAATTFSPIISGRQAARIDAIVGATLSAGAEAVIGAGRLPVDHGGIYYRPTILRSVGAGMPAVEEEIFGPVLTVQTFETEEEALALAEHPTYGLNAGLHTADLNRAMRCIRKLQAGTIWVNRYGRSGDFILPTGGYKQSGIGKDLGREAFEASLKSKTVLMDISA</sequence>
<dbReference type="InterPro" id="IPR016162">
    <property type="entry name" value="Ald_DH_N"/>
</dbReference>
<evidence type="ECO:0000313" key="5">
    <source>
        <dbReference type="EMBL" id="UZF90099.1"/>
    </source>
</evidence>
<gene>
    <name evidence="5" type="ORF">NWE54_26470</name>
</gene>
<dbReference type="Gene3D" id="3.40.309.10">
    <property type="entry name" value="Aldehyde Dehydrogenase, Chain A, domain 2"/>
    <property type="match status" value="1"/>
</dbReference>
<dbReference type="InterPro" id="IPR016161">
    <property type="entry name" value="Ald_DH/histidinol_DH"/>
</dbReference>
<dbReference type="AlphaFoldDB" id="A0A9E8A446"/>
<dbReference type="InterPro" id="IPR016163">
    <property type="entry name" value="Ald_DH_C"/>
</dbReference>
<feature type="active site" evidence="2">
    <location>
        <position position="259"/>
    </location>
</feature>
<accession>A0A9E8A446</accession>
<dbReference type="InterPro" id="IPR029510">
    <property type="entry name" value="Ald_DH_CS_GLU"/>
</dbReference>
<keyword evidence="5" id="KW-0614">Plasmid</keyword>
<geneLocation type="plasmid" evidence="5">
    <name>pNBC436</name>
</geneLocation>
<dbReference type="GO" id="GO:0004030">
    <property type="term" value="F:aldehyde dehydrogenase [NAD(P)+] activity"/>
    <property type="evidence" value="ECO:0007669"/>
    <property type="project" value="UniProtKB-ARBA"/>
</dbReference>
<evidence type="ECO:0000256" key="3">
    <source>
        <dbReference type="RuleBase" id="RU003345"/>
    </source>
</evidence>
<evidence type="ECO:0000259" key="4">
    <source>
        <dbReference type="Pfam" id="PF00171"/>
    </source>
</evidence>
<dbReference type="InterPro" id="IPR015590">
    <property type="entry name" value="Aldehyde_DH_dom"/>
</dbReference>
<reference evidence="5" key="1">
    <citation type="submission" date="2022-08" db="EMBL/GenBank/DDBJ databases">
        <title>Complete Genome Sequences of 2 Bosea sp. soil isolates.</title>
        <authorList>
            <person name="Alvarez Arevalo M."/>
            <person name="Sterndorff E.B."/>
            <person name="Faurdal D."/>
            <person name="Joergensen T.S."/>
            <person name="Weber T."/>
        </authorList>
    </citation>
    <scope>NUCLEOTIDE SEQUENCE</scope>
    <source>
        <strain evidence="5">NBC_00436</strain>
        <plasmid evidence="5">pNBC436</plasmid>
    </source>
</reference>
<feature type="domain" description="Aldehyde dehydrogenase" evidence="4">
    <location>
        <begin position="24"/>
        <end position="486"/>
    </location>
</feature>
<evidence type="ECO:0000256" key="1">
    <source>
        <dbReference type="ARBA" id="ARBA00023002"/>
    </source>
</evidence>
<evidence type="ECO:0000256" key="2">
    <source>
        <dbReference type="PROSITE-ProRule" id="PRU10007"/>
    </source>
</evidence>
<proteinExistence type="inferred from homology"/>
<dbReference type="InterPro" id="IPR016160">
    <property type="entry name" value="Ald_DH_CS_CYS"/>
</dbReference>
<dbReference type="Pfam" id="PF00171">
    <property type="entry name" value="Aldedh"/>
    <property type="match status" value="1"/>
</dbReference>
<dbReference type="PANTHER" id="PTHR11699">
    <property type="entry name" value="ALDEHYDE DEHYDROGENASE-RELATED"/>
    <property type="match status" value="1"/>
</dbReference>
<dbReference type="FunFam" id="3.40.605.10:FF:000001">
    <property type="entry name" value="Aldehyde dehydrogenase 1"/>
    <property type="match status" value="1"/>
</dbReference>
<dbReference type="SUPFAM" id="SSF53720">
    <property type="entry name" value="ALDH-like"/>
    <property type="match status" value="1"/>
</dbReference>
<dbReference type="PROSITE" id="PS00687">
    <property type="entry name" value="ALDEHYDE_DEHYDR_GLU"/>
    <property type="match status" value="1"/>
</dbReference>
<keyword evidence="1 3" id="KW-0560">Oxidoreductase</keyword>
<dbReference type="EMBL" id="CP102775">
    <property type="protein sequence ID" value="UZF90099.1"/>
    <property type="molecule type" value="Genomic_DNA"/>
</dbReference>
<organism evidence="5">
    <name type="scientific">Bosea sp. NBC_00436</name>
    <dbReference type="NCBI Taxonomy" id="2969620"/>
    <lineage>
        <taxon>Bacteria</taxon>
        <taxon>Pseudomonadati</taxon>
        <taxon>Pseudomonadota</taxon>
        <taxon>Alphaproteobacteria</taxon>
        <taxon>Hyphomicrobiales</taxon>
        <taxon>Boseaceae</taxon>
        <taxon>Bosea</taxon>
    </lineage>
</organism>
<comment type="similarity">
    <text evidence="3">Belongs to the aldehyde dehydrogenase family.</text>
</comment>
<name>A0A9E8A446_9HYPH</name>
<dbReference type="Gene3D" id="3.40.605.10">
    <property type="entry name" value="Aldehyde Dehydrogenase, Chain A, domain 1"/>
    <property type="match status" value="1"/>
</dbReference>